<accession>C7MSB9</accession>
<evidence type="ECO:0008006" key="3">
    <source>
        <dbReference type="Google" id="ProtNLM"/>
    </source>
</evidence>
<protein>
    <recommendedName>
        <fullName evidence="3">PE family protein</fullName>
    </recommendedName>
</protein>
<sequence length="131" mass="13881">MAASVTTGSGSSMTSEAKKMLASAKSGGFMVSEEAAKPIRDVLDRMKWRVEELINELGNIAGTEPALGNHEYGKRVAVHQQEAFAGDEGSAISVLQALHSVLDDSYNALEIAVKKYSESESSASDVFKGKA</sequence>
<keyword evidence="2" id="KW-1185">Reference proteome</keyword>
<organism evidence="1 2">
    <name type="scientific">Saccharomonospora viridis (strain ATCC 15386 / DSM 43017 / JCM 3036 / CCUG 5913 / NBRC 12207 / NCIMB 9602 / P101)</name>
    <name type="common">Thermoactinomyces viridis</name>
    <dbReference type="NCBI Taxonomy" id="471857"/>
    <lineage>
        <taxon>Bacteria</taxon>
        <taxon>Bacillati</taxon>
        <taxon>Actinomycetota</taxon>
        <taxon>Actinomycetes</taxon>
        <taxon>Pseudonocardiales</taxon>
        <taxon>Pseudonocardiaceae</taxon>
        <taxon>Saccharomonospora</taxon>
    </lineage>
</organism>
<name>C7MSB9_SACVD</name>
<dbReference type="HOGENOM" id="CLU_117639_0_0_11"/>
<evidence type="ECO:0000313" key="2">
    <source>
        <dbReference type="Proteomes" id="UP000000841"/>
    </source>
</evidence>
<dbReference type="EMBL" id="CP001683">
    <property type="protein sequence ID" value="ACU95232.1"/>
    <property type="molecule type" value="Genomic_DNA"/>
</dbReference>
<dbReference type="Proteomes" id="UP000000841">
    <property type="component" value="Chromosome"/>
</dbReference>
<gene>
    <name evidence="1" type="ordered locus">Svir_01440</name>
</gene>
<dbReference type="KEGG" id="svi:Svir_01440"/>
<evidence type="ECO:0000313" key="1">
    <source>
        <dbReference type="EMBL" id="ACU95232.1"/>
    </source>
</evidence>
<dbReference type="AlphaFoldDB" id="C7MSB9"/>
<dbReference type="eggNOG" id="ENOG50348JQ">
    <property type="taxonomic scope" value="Bacteria"/>
</dbReference>
<reference evidence="1 2" key="1">
    <citation type="journal article" date="2009" name="Stand. Genomic Sci.">
        <title>Complete genome sequence of Saccharomonospora viridis type strain (P101).</title>
        <authorList>
            <person name="Pati A."/>
            <person name="Sikorski J."/>
            <person name="Nolan M."/>
            <person name="Lapidus A."/>
            <person name="Copeland A."/>
            <person name="Glavina Del Rio T."/>
            <person name="Lucas S."/>
            <person name="Chen F."/>
            <person name="Tice H."/>
            <person name="Pitluck S."/>
            <person name="Cheng J.F."/>
            <person name="Chertkov O."/>
            <person name="Brettin T."/>
            <person name="Han C."/>
            <person name="Detter J.C."/>
            <person name="Kuske C."/>
            <person name="Bruce D."/>
            <person name="Goodwin L."/>
            <person name="Chain P."/>
            <person name="D'haeseleer P."/>
            <person name="Chen A."/>
            <person name="Palaniappan K."/>
            <person name="Ivanova N."/>
            <person name="Mavromatis K."/>
            <person name="Mikhailova N."/>
            <person name="Rohde M."/>
            <person name="Tindall B.J."/>
            <person name="Goker M."/>
            <person name="Bristow J."/>
            <person name="Eisen J.A."/>
            <person name="Markowitz V."/>
            <person name="Hugenholtz P."/>
            <person name="Kyrpides N.C."/>
            <person name="Klenk H.P."/>
        </authorList>
    </citation>
    <scope>NUCLEOTIDE SEQUENCE [LARGE SCALE GENOMIC DNA]</scope>
    <source>
        <strain evidence="2">ATCC 15386 / DSM 43017 / JCM 3036 / NBRC 12207 / P101</strain>
    </source>
</reference>
<proteinExistence type="predicted"/>